<keyword evidence="6" id="KW-0802">TPR repeat</keyword>
<dbReference type="PRINTS" id="PR00381">
    <property type="entry name" value="KINESINLIGHT"/>
</dbReference>
<dbReference type="GO" id="GO:0005871">
    <property type="term" value="C:kinesin complex"/>
    <property type="evidence" value="ECO:0007669"/>
    <property type="project" value="InterPro"/>
</dbReference>
<dbReference type="Proteomes" id="UP000598146">
    <property type="component" value="Unassembled WGS sequence"/>
</dbReference>
<dbReference type="PANTHER" id="PTHR45783">
    <property type="entry name" value="KINESIN LIGHT CHAIN"/>
    <property type="match status" value="1"/>
</dbReference>
<comment type="subcellular location">
    <subcellularLocation>
        <location evidence="1">Cytoplasm</location>
        <location evidence="1">Cytoskeleton</location>
    </subcellularLocation>
</comment>
<keyword evidence="9" id="KW-0206">Cytoskeleton</keyword>
<proteinExistence type="inferred from homology"/>
<keyword evidence="11" id="KW-1185">Reference proteome</keyword>
<dbReference type="RefSeq" id="WP_196417843.1">
    <property type="nucleotide sequence ID" value="NZ_JADQTO010000018.1"/>
</dbReference>
<evidence type="ECO:0000256" key="8">
    <source>
        <dbReference type="ARBA" id="ARBA00023175"/>
    </source>
</evidence>
<dbReference type="SMART" id="SM00028">
    <property type="entry name" value="TPR"/>
    <property type="match status" value="6"/>
</dbReference>
<dbReference type="InterPro" id="IPR002151">
    <property type="entry name" value="Kinesin_light"/>
</dbReference>
<comment type="similarity">
    <text evidence="2">Belongs to the kinesin light chain family.</text>
</comment>
<evidence type="ECO:0000256" key="6">
    <source>
        <dbReference type="ARBA" id="ARBA00022803"/>
    </source>
</evidence>
<evidence type="ECO:0000256" key="5">
    <source>
        <dbReference type="ARBA" id="ARBA00022737"/>
    </source>
</evidence>
<dbReference type="EMBL" id="JADQTO010000018">
    <property type="protein sequence ID" value="MBG0566065.1"/>
    <property type="molecule type" value="Genomic_DNA"/>
</dbReference>
<dbReference type="GO" id="GO:0005737">
    <property type="term" value="C:cytoplasm"/>
    <property type="evidence" value="ECO:0007669"/>
    <property type="project" value="TreeGrafter"/>
</dbReference>
<dbReference type="AlphaFoldDB" id="A0A931CJH0"/>
<name>A0A931CJH0_9ACTN</name>
<dbReference type="GO" id="GO:0005874">
    <property type="term" value="C:microtubule"/>
    <property type="evidence" value="ECO:0007669"/>
    <property type="project" value="UniProtKB-KW"/>
</dbReference>
<sequence>MTVPDPIGDAIALHERALAASADHRYPEAVRLCRRALALLEEHAGAGHPDVANVLTALGTAHDELGDHAAAEACHRRAVTVMSALPDTGGDLLRLEIQALSGLAGNLRRQGRYAAAGEVYEAALAIAAPEYAEVELASIWNEIGILCKFAGRFDDAEVYYRRALTVLSDAYGPDDPRLAGLFHNLAGLAHSRGRAADGEPYARRSLELNRAAFPADHPVVVADEAHLAALLQEQGRFAEAEPLLRRAVDYFAARYGDDHYEVVVNLHNLAAVTAASGALARAEGLYRRALDGKRRTLGPAHPEVGLTLNNLATVLADRGDLASATELSAAAHHVLSAALAPEHPAVTAAAANLAALTVGSAA</sequence>
<organism evidence="10 11">
    <name type="scientific">Actinoplanes aureus</name>
    <dbReference type="NCBI Taxonomy" id="2792083"/>
    <lineage>
        <taxon>Bacteria</taxon>
        <taxon>Bacillati</taxon>
        <taxon>Actinomycetota</taxon>
        <taxon>Actinomycetes</taxon>
        <taxon>Micromonosporales</taxon>
        <taxon>Micromonosporaceae</taxon>
        <taxon>Actinoplanes</taxon>
    </lineage>
</organism>
<evidence type="ECO:0000256" key="3">
    <source>
        <dbReference type="ARBA" id="ARBA00022490"/>
    </source>
</evidence>
<dbReference type="GO" id="GO:0007018">
    <property type="term" value="P:microtubule-based movement"/>
    <property type="evidence" value="ECO:0007669"/>
    <property type="project" value="TreeGrafter"/>
</dbReference>
<gene>
    <name evidence="10" type="ORF">I4J89_31925</name>
</gene>
<dbReference type="Pfam" id="PF13374">
    <property type="entry name" value="TPR_10"/>
    <property type="match status" value="2"/>
</dbReference>
<dbReference type="PANTHER" id="PTHR45783:SF3">
    <property type="entry name" value="KINESIN LIGHT CHAIN"/>
    <property type="match status" value="1"/>
</dbReference>
<protein>
    <submittedName>
        <fullName evidence="10">Tetratricopeptide repeat protein</fullName>
    </submittedName>
</protein>
<evidence type="ECO:0000256" key="9">
    <source>
        <dbReference type="ARBA" id="ARBA00023212"/>
    </source>
</evidence>
<dbReference type="GO" id="GO:0019894">
    <property type="term" value="F:kinesin binding"/>
    <property type="evidence" value="ECO:0007669"/>
    <property type="project" value="TreeGrafter"/>
</dbReference>
<keyword evidence="4" id="KW-0493">Microtubule</keyword>
<evidence type="ECO:0000256" key="4">
    <source>
        <dbReference type="ARBA" id="ARBA00022701"/>
    </source>
</evidence>
<dbReference type="InterPro" id="IPR011990">
    <property type="entry name" value="TPR-like_helical_dom_sf"/>
</dbReference>
<evidence type="ECO:0000313" key="11">
    <source>
        <dbReference type="Proteomes" id="UP000598146"/>
    </source>
</evidence>
<evidence type="ECO:0000256" key="7">
    <source>
        <dbReference type="ARBA" id="ARBA00023054"/>
    </source>
</evidence>
<evidence type="ECO:0000256" key="1">
    <source>
        <dbReference type="ARBA" id="ARBA00004245"/>
    </source>
</evidence>
<keyword evidence="5" id="KW-0677">Repeat</keyword>
<dbReference type="SUPFAM" id="SSF48452">
    <property type="entry name" value="TPR-like"/>
    <property type="match status" value="3"/>
</dbReference>
<dbReference type="Pfam" id="PF13424">
    <property type="entry name" value="TPR_12"/>
    <property type="match status" value="3"/>
</dbReference>
<comment type="caution">
    <text evidence="10">The sequence shown here is derived from an EMBL/GenBank/DDBJ whole genome shotgun (WGS) entry which is preliminary data.</text>
</comment>
<keyword evidence="7" id="KW-0175">Coiled coil</keyword>
<keyword evidence="8" id="KW-0505">Motor protein</keyword>
<evidence type="ECO:0000313" key="10">
    <source>
        <dbReference type="EMBL" id="MBG0566065.1"/>
    </source>
</evidence>
<dbReference type="Gene3D" id="1.25.40.10">
    <property type="entry name" value="Tetratricopeptide repeat domain"/>
    <property type="match status" value="3"/>
</dbReference>
<reference evidence="10" key="1">
    <citation type="submission" date="2020-11" db="EMBL/GenBank/DDBJ databases">
        <title>Isolation and identification of active actinomycetes.</title>
        <authorList>
            <person name="Sun X."/>
        </authorList>
    </citation>
    <scope>NUCLEOTIDE SEQUENCE</scope>
    <source>
        <strain evidence="10">NEAU-A11</strain>
    </source>
</reference>
<dbReference type="InterPro" id="IPR019734">
    <property type="entry name" value="TPR_rpt"/>
</dbReference>
<accession>A0A931CJH0</accession>
<keyword evidence="3" id="KW-0963">Cytoplasm</keyword>
<evidence type="ECO:0000256" key="2">
    <source>
        <dbReference type="ARBA" id="ARBA00009622"/>
    </source>
</evidence>